<dbReference type="EMBL" id="KZ293439">
    <property type="protein sequence ID" value="PBK66706.1"/>
    <property type="molecule type" value="Genomic_DNA"/>
</dbReference>
<feature type="transmembrane region" description="Helical" evidence="1">
    <location>
        <begin position="20"/>
        <end position="45"/>
    </location>
</feature>
<keyword evidence="1" id="KW-0472">Membrane</keyword>
<dbReference type="AlphaFoldDB" id="A0A2H3BUI3"/>
<gene>
    <name evidence="2" type="ORF">ARMSODRAFT_959848</name>
</gene>
<proteinExistence type="predicted"/>
<keyword evidence="1" id="KW-1133">Transmembrane helix</keyword>
<evidence type="ECO:0000313" key="2">
    <source>
        <dbReference type="EMBL" id="PBK66706.1"/>
    </source>
</evidence>
<dbReference type="Proteomes" id="UP000218334">
    <property type="component" value="Unassembled WGS sequence"/>
</dbReference>
<sequence length="70" mass="7532">MAFYMCLVNHYSSPENAVNIFSGSIGVHSLTAFISHILGNFGALARHSRGADRFNVSPQTHFSVGCSSQS</sequence>
<accession>A0A2H3BUI3</accession>
<keyword evidence="1" id="KW-0812">Transmembrane</keyword>
<protein>
    <submittedName>
        <fullName evidence="2">Uncharacterized protein</fullName>
    </submittedName>
</protein>
<reference evidence="3" key="1">
    <citation type="journal article" date="2017" name="Nat. Ecol. Evol.">
        <title>Genome expansion and lineage-specific genetic innovations in the forest pathogenic fungi Armillaria.</title>
        <authorList>
            <person name="Sipos G."/>
            <person name="Prasanna A.N."/>
            <person name="Walter M.C."/>
            <person name="O'Connor E."/>
            <person name="Balint B."/>
            <person name="Krizsan K."/>
            <person name="Kiss B."/>
            <person name="Hess J."/>
            <person name="Varga T."/>
            <person name="Slot J."/>
            <person name="Riley R."/>
            <person name="Boka B."/>
            <person name="Rigling D."/>
            <person name="Barry K."/>
            <person name="Lee J."/>
            <person name="Mihaltcheva S."/>
            <person name="LaButti K."/>
            <person name="Lipzen A."/>
            <person name="Waldron R."/>
            <person name="Moloney N.M."/>
            <person name="Sperisen C."/>
            <person name="Kredics L."/>
            <person name="Vagvoelgyi C."/>
            <person name="Patrignani A."/>
            <person name="Fitzpatrick D."/>
            <person name="Nagy I."/>
            <person name="Doyle S."/>
            <person name="Anderson J.B."/>
            <person name="Grigoriev I.V."/>
            <person name="Gueldener U."/>
            <person name="Muensterkoetter M."/>
            <person name="Nagy L.G."/>
        </authorList>
    </citation>
    <scope>NUCLEOTIDE SEQUENCE [LARGE SCALE GENOMIC DNA]</scope>
    <source>
        <strain evidence="3">28-4</strain>
    </source>
</reference>
<organism evidence="2 3">
    <name type="scientific">Armillaria solidipes</name>
    <dbReference type="NCBI Taxonomy" id="1076256"/>
    <lineage>
        <taxon>Eukaryota</taxon>
        <taxon>Fungi</taxon>
        <taxon>Dikarya</taxon>
        <taxon>Basidiomycota</taxon>
        <taxon>Agaricomycotina</taxon>
        <taxon>Agaricomycetes</taxon>
        <taxon>Agaricomycetidae</taxon>
        <taxon>Agaricales</taxon>
        <taxon>Marasmiineae</taxon>
        <taxon>Physalacriaceae</taxon>
        <taxon>Armillaria</taxon>
    </lineage>
</organism>
<evidence type="ECO:0000256" key="1">
    <source>
        <dbReference type="SAM" id="Phobius"/>
    </source>
</evidence>
<name>A0A2H3BUI3_9AGAR</name>
<evidence type="ECO:0000313" key="3">
    <source>
        <dbReference type="Proteomes" id="UP000218334"/>
    </source>
</evidence>
<keyword evidence="3" id="KW-1185">Reference proteome</keyword>